<evidence type="ECO:0000313" key="7">
    <source>
        <dbReference type="EMBL" id="KIP04815.1"/>
    </source>
</evidence>
<dbReference type="GO" id="GO:0005634">
    <property type="term" value="C:nucleus"/>
    <property type="evidence" value="ECO:0007669"/>
    <property type="project" value="UniProtKB-SubCell"/>
</dbReference>
<accession>A0A0C3S7Q2</accession>
<keyword evidence="3" id="KW-0804">Transcription</keyword>
<feature type="domain" description="Velvet" evidence="6">
    <location>
        <begin position="44"/>
        <end position="436"/>
    </location>
</feature>
<feature type="region of interest" description="Disordered" evidence="5">
    <location>
        <begin position="437"/>
        <end position="485"/>
    </location>
</feature>
<feature type="compositionally biased region" description="Polar residues" evidence="5">
    <location>
        <begin position="225"/>
        <end position="237"/>
    </location>
</feature>
<name>A0A0C3S7Q2_PHLG1</name>
<dbReference type="Proteomes" id="UP000053257">
    <property type="component" value="Unassembled WGS sequence"/>
</dbReference>
<feature type="compositionally biased region" description="Low complexity" evidence="5">
    <location>
        <begin position="214"/>
        <end position="223"/>
    </location>
</feature>
<feature type="compositionally biased region" description="Pro residues" evidence="5">
    <location>
        <begin position="204"/>
        <end position="213"/>
    </location>
</feature>
<dbReference type="AlphaFoldDB" id="A0A0C3S7Q2"/>
<dbReference type="InterPro" id="IPR038491">
    <property type="entry name" value="Velvet_dom_sf"/>
</dbReference>
<gene>
    <name evidence="7" type="ORF">PHLGIDRAFT_109053</name>
</gene>
<feature type="region of interest" description="Disordered" evidence="5">
    <location>
        <begin position="121"/>
        <end position="319"/>
    </location>
</feature>
<dbReference type="InterPro" id="IPR037525">
    <property type="entry name" value="Velvet_dom"/>
</dbReference>
<keyword evidence="4" id="KW-0539">Nucleus</keyword>
<evidence type="ECO:0000256" key="2">
    <source>
        <dbReference type="ARBA" id="ARBA00023015"/>
    </source>
</evidence>
<feature type="compositionally biased region" description="Pro residues" evidence="5">
    <location>
        <begin position="257"/>
        <end position="287"/>
    </location>
</feature>
<keyword evidence="2" id="KW-0805">Transcription regulation</keyword>
<dbReference type="Gene3D" id="2.60.40.3960">
    <property type="entry name" value="Velvet domain"/>
    <property type="match status" value="2"/>
</dbReference>
<dbReference type="PANTHER" id="PTHR33572:SF3">
    <property type="entry name" value="VELVET COMPLEX SUBUNIT B"/>
    <property type="match status" value="1"/>
</dbReference>
<sequence>MQRSLPPLAEFAAMSPSRMSNPVVHSSRDDIGLPVTFTDGQFKGRTLRAELLELQKADLGRKYARKDRRPLDPPPVVQLKLFEYHRYGTRYQEEKEFDSYDDMGGFGILCHIDLFQVQAQEEPTDPAEGPNKRRRKSQSRTRPASTSTPTISTPTSASSTPTPSVSSPSFQYTPQAGSTTPHAGGSNAYSHFSSQPGTTGGPLSFPPPPPPPSSNNNSVTLPPISTLNAPGSSSFDSRFQLPPMHAPPYGRTDLTLPPLPLGPPPPHGSYTYPPPQPPVQPLLPPPHQLAGHSPAAALAASAASQSNEGKPTRAGPDAPENVLAYLNGIEIRDETKCTEALSGATIAQSQSLEYLGRKVLMFVFSDIAVRNEGTFILRYRVFNIFGKVSGKTDIPVLAECYGGPFRIYSTKEFPGLRPSTDLTKHLSMFGVRLNLRETERKRRRGGAGGDGGSPGPSDSTRGRRRRRRRRGDDDSEDDSSGDDDD</sequence>
<comment type="subcellular location">
    <subcellularLocation>
        <location evidence="1">Nucleus</location>
    </subcellularLocation>
</comment>
<feature type="compositionally biased region" description="Low complexity" evidence="5">
    <location>
        <begin position="140"/>
        <end position="169"/>
    </location>
</feature>
<evidence type="ECO:0000256" key="4">
    <source>
        <dbReference type="ARBA" id="ARBA00023242"/>
    </source>
</evidence>
<evidence type="ECO:0000256" key="5">
    <source>
        <dbReference type="SAM" id="MobiDB-lite"/>
    </source>
</evidence>
<dbReference type="PROSITE" id="PS51821">
    <property type="entry name" value="VELVET"/>
    <property type="match status" value="1"/>
</dbReference>
<dbReference type="EMBL" id="KN840561">
    <property type="protein sequence ID" value="KIP04815.1"/>
    <property type="molecule type" value="Genomic_DNA"/>
</dbReference>
<reference evidence="7 8" key="1">
    <citation type="journal article" date="2014" name="PLoS Genet.">
        <title>Analysis of the Phlebiopsis gigantea genome, transcriptome and secretome provides insight into its pioneer colonization strategies of wood.</title>
        <authorList>
            <person name="Hori C."/>
            <person name="Ishida T."/>
            <person name="Igarashi K."/>
            <person name="Samejima M."/>
            <person name="Suzuki H."/>
            <person name="Master E."/>
            <person name="Ferreira P."/>
            <person name="Ruiz-Duenas F.J."/>
            <person name="Held B."/>
            <person name="Canessa P."/>
            <person name="Larrondo L.F."/>
            <person name="Schmoll M."/>
            <person name="Druzhinina I.S."/>
            <person name="Kubicek C.P."/>
            <person name="Gaskell J.A."/>
            <person name="Kersten P."/>
            <person name="St John F."/>
            <person name="Glasner J."/>
            <person name="Sabat G."/>
            <person name="Splinter BonDurant S."/>
            <person name="Syed K."/>
            <person name="Yadav J."/>
            <person name="Mgbeahuruike A.C."/>
            <person name="Kovalchuk A."/>
            <person name="Asiegbu F.O."/>
            <person name="Lackner G."/>
            <person name="Hoffmeister D."/>
            <person name="Rencoret J."/>
            <person name="Gutierrez A."/>
            <person name="Sun H."/>
            <person name="Lindquist E."/>
            <person name="Barry K."/>
            <person name="Riley R."/>
            <person name="Grigoriev I.V."/>
            <person name="Henrissat B."/>
            <person name="Kues U."/>
            <person name="Berka R.M."/>
            <person name="Martinez A.T."/>
            <person name="Covert S.F."/>
            <person name="Blanchette R.A."/>
            <person name="Cullen D."/>
        </authorList>
    </citation>
    <scope>NUCLEOTIDE SEQUENCE [LARGE SCALE GENOMIC DNA]</scope>
    <source>
        <strain evidence="7 8">11061_1 CR5-6</strain>
    </source>
</reference>
<dbReference type="InterPro" id="IPR021740">
    <property type="entry name" value="Velvet"/>
</dbReference>
<dbReference type="PANTHER" id="PTHR33572">
    <property type="entry name" value="SPORE DEVELOPMENT REGULATOR VOSA"/>
    <property type="match status" value="1"/>
</dbReference>
<dbReference type="HOGENOM" id="CLU_044751_0_0_1"/>
<evidence type="ECO:0000256" key="1">
    <source>
        <dbReference type="ARBA" id="ARBA00004123"/>
    </source>
</evidence>
<dbReference type="Pfam" id="PF11754">
    <property type="entry name" value="Velvet"/>
    <property type="match status" value="1"/>
</dbReference>
<dbReference type="OrthoDB" id="5599552at2759"/>
<feature type="compositionally biased region" description="Polar residues" evidence="5">
    <location>
        <begin position="170"/>
        <end position="195"/>
    </location>
</feature>
<evidence type="ECO:0000259" key="6">
    <source>
        <dbReference type="PROSITE" id="PS51821"/>
    </source>
</evidence>
<feature type="compositionally biased region" description="Low complexity" evidence="5">
    <location>
        <begin position="290"/>
        <end position="306"/>
    </location>
</feature>
<proteinExistence type="predicted"/>
<evidence type="ECO:0000313" key="8">
    <source>
        <dbReference type="Proteomes" id="UP000053257"/>
    </source>
</evidence>
<keyword evidence="8" id="KW-1185">Reference proteome</keyword>
<protein>
    <recommendedName>
        <fullName evidence="6">Velvet domain-containing protein</fullName>
    </recommendedName>
</protein>
<feature type="compositionally biased region" description="Acidic residues" evidence="5">
    <location>
        <begin position="473"/>
        <end position="485"/>
    </location>
</feature>
<organism evidence="7 8">
    <name type="scientific">Phlebiopsis gigantea (strain 11061_1 CR5-6)</name>
    <name type="common">White-rot fungus</name>
    <name type="synonym">Peniophora gigantea</name>
    <dbReference type="NCBI Taxonomy" id="745531"/>
    <lineage>
        <taxon>Eukaryota</taxon>
        <taxon>Fungi</taxon>
        <taxon>Dikarya</taxon>
        <taxon>Basidiomycota</taxon>
        <taxon>Agaricomycotina</taxon>
        <taxon>Agaricomycetes</taxon>
        <taxon>Polyporales</taxon>
        <taxon>Phanerochaetaceae</taxon>
        <taxon>Phlebiopsis</taxon>
    </lineage>
</organism>
<evidence type="ECO:0000256" key="3">
    <source>
        <dbReference type="ARBA" id="ARBA00023163"/>
    </source>
</evidence>